<dbReference type="EMBL" id="BSRX01000065">
    <property type="protein sequence ID" value="GLW59002.1"/>
    <property type="molecule type" value="Genomic_DNA"/>
</dbReference>
<dbReference type="Proteomes" id="UP001165143">
    <property type="component" value="Unassembled WGS sequence"/>
</dbReference>
<sequence length="246" mass="27121">MAHTVEVEELLNVTSDSLIRFLTRWYGEPDLPAAVDLSVVNEMPIPLRTWHEITSRWSAGVTSFNYPVGPHELELEDGKLVFWVENQGCWTWATSPDGDDPLVFDRQSSADPDPWTSTGETLSEFLLQATVFEAILGATNLWSAENVTGDQLSQILTGFRPLPLPNWRWPAPDVRILVGRDLLAEASVSMNSDPATERPSFDVSIAAPSPELLAHLANVPDVAWRVRPAASSHGGSAVEPIPDFLR</sequence>
<comment type="caution">
    <text evidence="1">The sequence shown here is derived from an EMBL/GenBank/DDBJ whole genome shotgun (WGS) entry which is preliminary data.</text>
</comment>
<accession>A0A9W6PQJ5</accession>
<proteinExistence type="predicted"/>
<protein>
    <submittedName>
        <fullName evidence="1">Uncharacterized protein</fullName>
    </submittedName>
</protein>
<name>A0A9W6PQJ5_9ACTN</name>
<reference evidence="1" key="1">
    <citation type="submission" date="2023-02" db="EMBL/GenBank/DDBJ databases">
        <title>Kitasatospora phosalacinea NBRC 14362.</title>
        <authorList>
            <person name="Ichikawa N."/>
            <person name="Sato H."/>
            <person name="Tonouchi N."/>
        </authorList>
    </citation>
    <scope>NUCLEOTIDE SEQUENCE</scope>
    <source>
        <strain evidence="1">NBRC 14362</strain>
    </source>
</reference>
<dbReference type="AlphaFoldDB" id="A0A9W6PQJ5"/>
<gene>
    <name evidence="1" type="ORF">Kpho01_70120</name>
</gene>
<evidence type="ECO:0000313" key="1">
    <source>
        <dbReference type="EMBL" id="GLW59002.1"/>
    </source>
</evidence>
<evidence type="ECO:0000313" key="2">
    <source>
        <dbReference type="Proteomes" id="UP001165143"/>
    </source>
</evidence>
<organism evidence="1 2">
    <name type="scientific">Kitasatospora phosalacinea</name>
    <dbReference type="NCBI Taxonomy" id="2065"/>
    <lineage>
        <taxon>Bacteria</taxon>
        <taxon>Bacillati</taxon>
        <taxon>Actinomycetota</taxon>
        <taxon>Actinomycetes</taxon>
        <taxon>Kitasatosporales</taxon>
        <taxon>Streptomycetaceae</taxon>
        <taxon>Kitasatospora</taxon>
    </lineage>
</organism>